<evidence type="ECO:0000256" key="1">
    <source>
        <dbReference type="SAM" id="MobiDB-lite"/>
    </source>
</evidence>
<accession>A0A6A4UW98</accession>
<dbReference type="OrthoDB" id="4504960at2759"/>
<gene>
    <name evidence="3" type="ORF">FJT64_014575</name>
</gene>
<reference evidence="3 4" key="1">
    <citation type="submission" date="2019-07" db="EMBL/GenBank/DDBJ databases">
        <title>Draft genome assembly of a fouling barnacle, Amphibalanus amphitrite (Darwin, 1854): The first reference genome for Thecostraca.</title>
        <authorList>
            <person name="Kim W."/>
        </authorList>
    </citation>
    <scope>NUCLEOTIDE SEQUENCE [LARGE SCALE GENOMIC DNA]</scope>
    <source>
        <strain evidence="3">SNU_AA5</strain>
        <tissue evidence="3">Soma without cirri and trophi</tissue>
    </source>
</reference>
<evidence type="ECO:0000313" key="3">
    <source>
        <dbReference type="EMBL" id="KAF0286926.1"/>
    </source>
</evidence>
<name>A0A6A4UW98_AMPAM</name>
<evidence type="ECO:0000256" key="2">
    <source>
        <dbReference type="SAM" id="SignalP"/>
    </source>
</evidence>
<dbReference type="AlphaFoldDB" id="A0A6A4UW98"/>
<keyword evidence="4" id="KW-1185">Reference proteome</keyword>
<dbReference type="Proteomes" id="UP000440578">
    <property type="component" value="Unassembled WGS sequence"/>
</dbReference>
<feature type="region of interest" description="Disordered" evidence="1">
    <location>
        <begin position="57"/>
        <end position="101"/>
    </location>
</feature>
<dbReference type="EMBL" id="VIIS01002221">
    <property type="protein sequence ID" value="KAF0286926.1"/>
    <property type="molecule type" value="Genomic_DNA"/>
</dbReference>
<feature type="chain" id="PRO_5025687208" evidence="2">
    <location>
        <begin position="24"/>
        <end position="154"/>
    </location>
</feature>
<comment type="caution">
    <text evidence="3">The sequence shown here is derived from an EMBL/GenBank/DDBJ whole genome shotgun (WGS) entry which is preliminary data.</text>
</comment>
<organism evidence="3 4">
    <name type="scientific">Amphibalanus amphitrite</name>
    <name type="common">Striped barnacle</name>
    <name type="synonym">Balanus amphitrite</name>
    <dbReference type="NCBI Taxonomy" id="1232801"/>
    <lineage>
        <taxon>Eukaryota</taxon>
        <taxon>Metazoa</taxon>
        <taxon>Ecdysozoa</taxon>
        <taxon>Arthropoda</taxon>
        <taxon>Crustacea</taxon>
        <taxon>Multicrustacea</taxon>
        <taxon>Cirripedia</taxon>
        <taxon>Thoracica</taxon>
        <taxon>Thoracicalcarea</taxon>
        <taxon>Balanomorpha</taxon>
        <taxon>Balanoidea</taxon>
        <taxon>Balanidae</taxon>
        <taxon>Amphibalaninae</taxon>
        <taxon>Amphibalanus</taxon>
    </lineage>
</organism>
<evidence type="ECO:0000313" key="4">
    <source>
        <dbReference type="Proteomes" id="UP000440578"/>
    </source>
</evidence>
<feature type="signal peptide" evidence="2">
    <location>
        <begin position="1"/>
        <end position="23"/>
    </location>
</feature>
<sequence>MTRCGPWLTVAAVAGALVAFLLARSRWRGCASCACCQVWGALRRQLLSPGTRASAHYRPVRAEDPDDTETALLLDAPLEEQRSPRPAARRRPAGHSPPPPDMTDICLDPALRLVTTSCCTVCPYRGLNVVCAFCCCSLSPAEVKVAITDCVPAE</sequence>
<proteinExistence type="predicted"/>
<protein>
    <submittedName>
        <fullName evidence="3">Uncharacterized protein</fullName>
    </submittedName>
</protein>
<keyword evidence="2" id="KW-0732">Signal</keyword>